<feature type="domain" description="Ig-like" evidence="8">
    <location>
        <begin position="2852"/>
        <end position="2939"/>
    </location>
</feature>
<dbReference type="FunFam" id="2.60.40.10:FF:001151">
    <property type="entry name" value="Uncharacterized protein, isoform F"/>
    <property type="match status" value="1"/>
</dbReference>
<keyword evidence="3" id="KW-0732">Signal</keyword>
<sequence length="5138" mass="575794">MSSIKSRLEAVDILEALESKLVYLPGGRDREGRSLVIVNVPGEPLPTTKSRLELLIKYLISIFSEETKENGFTLLIDAQRGSWRVARSCIRQSLTFMGSNANSVIVLRPDGFWDKHVDNCTKSYREGEPVYIPITRLTGYIDTVQLPQDLGGTKVYNHLEWIQTRVRVEEYTKDAVEVVRKMTDLHQRLRNFMEVRVREPEVELAKYSEMSLELRTAARYVLHSGRNVVSSLSRETSQDILDTVQRIHRILDSVELKQHAIERTWIDMERSLGTAKEIDNLEDGVARVTNWILGPADSMLNSRYQVGFDVSSSEELRREHEKLELECRETYGRYAELLHKIDSLPVGYLPEDLKSQRDFMDFVCRSFASRLERRRNVLITSQRFFRLVSEYFDRTSEVFDKLVMGNKVYNFSQAGSKLLNLEKNQEILEAIERELVKEGEKLSDILSMPVKDALGRDIHVDYGEDIVNVRDILDATNARKNIFNDSVELQKLTLKQVALIYTYENDAEQAVQWLNDLFKVLIDNHVQIGCNVNEIQSQKEDQQSFQETAKGTYDYGCQLVNGARVLRISCRLALDDNTNLSKKLWQAWRQLRSVGQEQLTRLRVCAVFHRSVEDHCTRLVELIDTVGSLQRGSMDSESMEAAKVQIRDILGNREKLLLEVGRMVRLGRLLRTRLKEPLCHQRMSDDDALLGGGNLTAVEAISTRLAEVTRLAERLDGRLCEAGARTQAPTSSAADSLPSATTNGKDSSEVVAGIKKILEGSDDAAEESNKGTKDKMAEDAELILSKDSVAEESATDGYVTAPECPPTPIPQSRSESFVTSSECDDAVWWNVDNPVSDVENVEISSLKDEEKSRKIPVERIVKVESADDAFPKKEISKSDEPKVDRSSASTIIKKTVEEKLGTVVKEVTETTTLRVSHSTHLGVTSYKLTSNTLRDNKEHTDIKEIQDFKRFAESDASAIKDSYPTGSPAKAPTEMEHRVILTAETDRPAIALKKESSQDTDESLDGPKDHSRLLKFTKGHDVNQDQSGSILAPSQSSTQSSYTSKDVKESLSLEEVKRQEMSFSSRHTNDSGIELSPKKDTKEEDDLLDKMKRSGEWFRLKVLEVRPGLTSLGASAEEATELLNAHDEVLLQLQSKQSPVEELLRQADQLISTQRPRAEVYAAMAETLGQAWRDVNTHLEHRKQILDSNVLFQCRAEEYRENMKALEMACNDTLLPIEIDAVKNFLTKIHDLRKTMLESLMGALQEGKTLLDKLREVSNEGSLDSRPDHIKAEADHAILQVERWLEELHDKRRLIEISFQSRKTQLEQCLALALLATDLRDLEEILNDRVSALASSSDQLGDSSSSAELLLFELKKLQPEAKEFQDRSIKITKLTEQLVSSGHFAGEQATEQAYAILSSAADYINDLDQYESLLNRAIAFFRLAQSGLTKLDQLEIQLITTDHPPHSAQLAQLHAQAVATLEDVTAEPLAEGYALLDVTGRGAPGAEGVRRMVEELENRKIQMVNHCTADNEENLRIAQELTAFLEKHNQLYSWLVGIAEAFLQGHQEMGSVLPMAQDFHQLHYKLLSDLQKKGDEINEVLKSLPPIVEFLEDQQRRDVDEKVDVLHGDWLKLKNLVDARLQLSSLYVKFHEAAAELANEIDAIETEFKKNGENLKEGKIEELEKKWMALQPLYLKLTSTGKQFLDEAREISDPYLDILRARLCVETLLEHFANRQLTLTESWETWQNNITILKERQIEQERTMEESTRTIQWVSKFDEQLYPVITTESMVPSNILENLEITRSNILPELKKAVSELDVRIKTVSALMQNDDDGVNEQIKNKLLDVHQHLQNTTSEYQILLESLISIFKNVVEVERRTQEIDRQTDYQFLPKDADGLRSLLKKHEETRESVEEILKTVTTETEKTVERIKRQEPPDAAEKDIEKLRRVIELKKLSVDSLWHERKVTIEETIERCVFQNDLGEIKSNLNQLSNQLSSFKGQYGENLPAAKSTSESFKHFETTMTVLETKIETFITTTKEKIITTYELAPYVREELSKLEEKLEELKKEAEESRRRVNLSIDYFKLLEEAEEWFREGSKLLITIARKATMVKVPEDATNLLHDVDTYLKPGEDKQEERIRKIRELSTHVFGTERLPQFNEVVVENREMLDAFTMLSSELQILVQDLKNAENRKEMLKREQEEADAKLSAARAEAMAAQVAAAEAENARRAAELLAAQTVERATEEARKLAEIEGEKARRAQIEKQKALTSVSAQTETEINDTQTVQETLTSAVTTKEIHILQKTEIEEAIPISVQPLTPQREASPPKVSKTDEVKREPVPPVFTVPLNNATIQEGERLTFECRVTGYPEPEVVWYKDGISILNNPDYLTSYENGVCTLTIEETFAEDSAQFTCRAFNTAGSAETMATLTVKETAPEEQLSPPVFIKGLQPSFAIEGTPHLLECTVEGNPLPTVQWFKNESNIDNSPDYIITYNNGEAILKFEEVFLDDQATYTCKAVNQVGQASTSASLSVEPLEPTEKPYFVTPLSNIMARAGQKVKLECEAKGIPTPNLNWSHNGKSVKESRDLKIQTEGAKSTLVISEAFPKDAGSYSVSARNLAGEATSSCNVSVKGRLPNETSDSELPSDMEPVKPSIQLPLKDLQVVEGQTVRLDCVIVGQPEPEVIWYHDGQPVKESADFQLLFQGDRCSLIIHEAFLDDAGDYKVVAINSGGEASSQCILSVVAIADAEDHPKSQVEEVPGSPPKFIKLLTDVLVAEGEETVFECIVTGDPKPDLKWFLNNSEIIENERIRMNYQDDGTGTLRISRTIPEDKGNYIAKATNHLGEAKAFAHLIVKSLSDFQIKEEIVKMEEKLIPPTFKERFLDRTVPEGTAIKFECIVTGKPNPKIQWLFNDQPVCGKDFLTSVSGERQVLTIPETGTAHNGTISCVAENAAGKAICQAHLEIGGGTNAELELIQVPTEEMQASNSSEKHFSTEKTSSEGGSQSVLTKISSTVTQSSSSHTSTKKEYTSSTTSTTLGPSNQPTSVCVKSTTKSSEQSSSENGAPPVVQSHKVEEYERIIQDKPGEIRQEKTVIVSKGEEGTKLESKMTQVQKPVRKSVAPRFVSPVTGMIVDQGTDIVLEGIVDGFPQPTIAWSKNGQELKEKEGVKISYAHNHVRVEIKNVNVKDAGRYTCSAVNDVGTASSTADLVVKKTIFPPVFGRRLQAQVVKRGERVIMEVEITGTPEPTVTWYKNDVPLKEQPPEVRIQQQGNCYLLIINKADKEHAGKYMVRATNAGGEAQSIADFAVFEPTPDTMVEVHKTVVYENVQDKGIVQPDGKKVDVPSGNLTAEHISTTKIQPSSGLKTLTPSSAPASSSSIRTVKTIEETHPVTESHTTRSETISSTIESHHSETKSEQKFHMKLEHKTPTIIQYESTTTKSASGQPQEKVTVSSTSSGTNTSRESGQDNTTQTTCTKVEDKSIEVVENENVETSTIARKDALSFFESKSKESTESVAKGPKEMIKLAEDVGPGYEVKVGKLTKNYERSTKFEEVKRNEPAASDYQTTKKAVQDIFTKIEQGPSPRGIDNKLIEFPYEGYKLPPLEIKRTILEDTTASGSPIHGTLTISKLQAQSESAEAMMSGFNLVPEPPPEIGYMPKVEVAKKKRPDISVKVKQLQESHKNLSPVEAPIGGVKIFPSPAPKAEPKIETPKPSSRPSSTVIPPPFELHKQEVMEDLCIKKDVHEKKFQNEIRTEPAPAARPVTPTEASPVPPFHGESSYASDFETRSHVSTDLSDYRCHSVASSSHMERASSPKPSADALAMEKSWAHKCTDSSKKSWPPQESQSSSTATQKQFIPGQDFKAASHEVRQEVQETSSGLLKTNIESSSTLEKKSWSTREEQIVRKVVEQPAPPKPEPKPIIYNAETIKVDHTINPVEQRSLYEKYISECDVHKTETTEKTILEERGLKPSELKKSWPPGLGQSEELKAPQLVKNVIPKPVIHLYHTVEPEPILEPGPPPEIAYASGPIIREKKVEKIEKTLEMSLEQPPAKIPPGAVRTIPPPPKRDEPPPIPPKDVHVAPPPLPAKFSEPKRISPTKPLEKFPDLEPFPYQGGTAAPKSARLPPPPTPTKFVKGSFGESDYESDFEGPFKPKWRPYESDNEEPRYRRVKAPIPKQPTRPKSTEPEPLPPSSFEIPPPEFTGPPRPNVARDYQEKSYKKTMTRHERDMKHQQHTVQTVPTPVLQPGSPPIYVQPKSPKTPPVLAPKSPTKVGPESPKFKVKTFQQESGYMADTDEPIQQRSSTVHKNFSKHEGSSSSHSESHTSYSESHSQFIKSQTFTSSQQKDFSSGSFSQPTPKPQVQHSTLVEKTSTSCGTDSTQFNPTKETFYSVSQSSEKSQKLEPFPFKAEPATSTPRKMPPPPSPSKFIKGEFRESDYESDYEGRIPPVWKPHGSDTDDYSFKPVKPNLIGSGKARPRSTEPLPTPPTVFDTPPQYSGPPRPEFKPIEKSSLSSLKSTKETREVKQFKEMRESREQEQQRTQRTLEKPKPATPKPKPTPQPKLEVAVATPTKPKSVLLPGSPPEMGYVPPKQQQQRQTFYEARSGLPFHNAIGTETKKTVRMDESTENTRRVVTVEQTSRVIKFGENESSQNNFTSYGGNRQHSRFQVPTPTKFVQGQFRESDYESDADIRIKPKWTPADSDTEDLHYRKVQPPRSARSSSVPVQRERERVMTPMEFDTQPPVMPQETSMTQHLLDINAENKRLQRLEEMRKRFDSQTQIVKQQQQQQQQDREKILKPGSPPEFGFVSKQDVKNAANYVASKHMSDMTSSFKSKTEKFVNDIQSDLKKKPILKHKTDGHATDGDEPQAYREETRSAQYGTKHIDPDTGLIYFKYDFGYEFGIVLPGEGKKTVTSTSKTIQGQRRASDIDVPIIHEFTTKKENGFTRPAAASQFKPSKFSASKTVKWEPTSESEFSEAEDSRTRKRHSLPQSNLSAPNVVIPTSRWDQTTPSPVSLSPSLPSLSPHHSSAGPPSNVDSAGSPWPSNGMPTSKEVIQPYQDILPKKAPVFITPLRDIAVVSGQTARFECIVQAEPQPNILWSKDGRIIETSSNYEVQYRNGVCRLTIPRAYPEDGGTYSCTATNSLGSTGTSATLQVPGNRRSVYTIK</sequence>
<keyword evidence="6" id="KW-0175">Coiled coil</keyword>
<dbReference type="SUPFAM" id="SSF46966">
    <property type="entry name" value="Spectrin repeat"/>
    <property type="match status" value="5"/>
</dbReference>
<keyword evidence="2" id="KW-0963">Cytoplasm</keyword>
<feature type="compositionally biased region" description="Basic and acidic residues" evidence="7">
    <location>
        <begin position="3382"/>
        <end position="3393"/>
    </location>
</feature>
<feature type="domain" description="Ig-like" evidence="8">
    <location>
        <begin position="2419"/>
        <end position="2508"/>
    </location>
</feature>
<keyword evidence="4" id="KW-1015">Disulfide bond</keyword>
<feature type="compositionally biased region" description="Basic and acidic residues" evidence="7">
    <location>
        <begin position="1045"/>
        <end position="1060"/>
    </location>
</feature>
<feature type="compositionally biased region" description="Basic and acidic residues" evidence="7">
    <location>
        <begin position="2964"/>
        <end position="2974"/>
    </location>
</feature>
<dbReference type="Gene3D" id="1.20.58.60">
    <property type="match status" value="6"/>
</dbReference>
<feature type="region of interest" description="Disordered" evidence="7">
    <location>
        <begin position="3335"/>
        <end position="3354"/>
    </location>
</feature>
<name>A0AAJ7CC76_CEPCN</name>
<feature type="compositionally biased region" description="Low complexity" evidence="7">
    <location>
        <begin position="4288"/>
        <end position="4304"/>
    </location>
</feature>
<dbReference type="Pfam" id="PF25101">
    <property type="entry name" value="Spectrin_7"/>
    <property type="match status" value="1"/>
</dbReference>
<evidence type="ECO:0000259" key="8">
    <source>
        <dbReference type="PROSITE" id="PS50835"/>
    </source>
</evidence>
<protein>
    <submittedName>
        <fullName evidence="10 11">Uncharacterized protein LOC107273401 isoform X1</fullName>
    </submittedName>
</protein>
<feature type="domain" description="Ig-like" evidence="8">
    <location>
        <begin position="2318"/>
        <end position="2407"/>
    </location>
</feature>
<feature type="region of interest" description="Disordered" evidence="7">
    <location>
        <begin position="4667"/>
        <end position="4700"/>
    </location>
</feature>
<evidence type="ECO:0000313" key="10">
    <source>
        <dbReference type="RefSeq" id="XP_015607037.1"/>
    </source>
</evidence>
<dbReference type="RefSeq" id="XP_024946475.1">
    <property type="nucleotide sequence ID" value="XM_025090707.1"/>
</dbReference>
<feature type="compositionally biased region" description="Polar residues" evidence="7">
    <location>
        <begin position="3847"/>
        <end position="3863"/>
    </location>
</feature>
<feature type="region of interest" description="Disordered" evidence="7">
    <location>
        <begin position="983"/>
        <end position="1085"/>
    </location>
</feature>
<dbReference type="Gene3D" id="2.60.40.10">
    <property type="entry name" value="Immunoglobulins"/>
    <property type="match status" value="9"/>
</dbReference>
<dbReference type="Pfam" id="PF24915">
    <property type="entry name" value="Spectrin_SESTD1"/>
    <property type="match status" value="1"/>
</dbReference>
<dbReference type="RefSeq" id="XP_024946474.1">
    <property type="nucleotide sequence ID" value="XM_025090706.1"/>
</dbReference>
<dbReference type="GO" id="GO:0005886">
    <property type="term" value="C:plasma membrane"/>
    <property type="evidence" value="ECO:0007669"/>
    <property type="project" value="TreeGrafter"/>
</dbReference>
<evidence type="ECO:0000256" key="4">
    <source>
        <dbReference type="ARBA" id="ARBA00023157"/>
    </source>
</evidence>
<feature type="compositionally biased region" description="Polar residues" evidence="7">
    <location>
        <begin position="3686"/>
        <end position="3695"/>
    </location>
</feature>
<keyword evidence="5" id="KW-0393">Immunoglobulin domain</keyword>
<feature type="region of interest" description="Disordered" evidence="7">
    <location>
        <begin position="4018"/>
        <end position="4604"/>
    </location>
</feature>
<feature type="compositionally biased region" description="Basic and acidic residues" evidence="7">
    <location>
        <begin position="1076"/>
        <end position="1085"/>
    </location>
</feature>
<feature type="compositionally biased region" description="Basic and acidic residues" evidence="7">
    <location>
        <begin position="4129"/>
        <end position="4140"/>
    </location>
</feature>
<feature type="compositionally biased region" description="Low complexity" evidence="7">
    <location>
        <begin position="3020"/>
        <end position="3037"/>
    </location>
</feature>
<organism evidence="9 10">
    <name type="scientific">Cephus cinctus</name>
    <name type="common">Wheat stem sawfly</name>
    <dbReference type="NCBI Taxonomy" id="211228"/>
    <lineage>
        <taxon>Eukaryota</taxon>
        <taxon>Metazoa</taxon>
        <taxon>Ecdysozoa</taxon>
        <taxon>Arthropoda</taxon>
        <taxon>Hexapoda</taxon>
        <taxon>Insecta</taxon>
        <taxon>Pterygota</taxon>
        <taxon>Neoptera</taxon>
        <taxon>Endopterygota</taxon>
        <taxon>Hymenoptera</taxon>
        <taxon>Cephoidea</taxon>
        <taxon>Cephidae</taxon>
        <taxon>Cephus</taxon>
    </lineage>
</organism>
<feature type="coiled-coil region" evidence="6">
    <location>
        <begin position="2150"/>
        <end position="2215"/>
    </location>
</feature>
<dbReference type="InterPro" id="IPR013783">
    <property type="entry name" value="Ig-like_fold"/>
</dbReference>
<feature type="domain" description="Ig-like" evidence="8">
    <location>
        <begin position="3192"/>
        <end position="3282"/>
    </location>
</feature>
<dbReference type="GO" id="GO:0031430">
    <property type="term" value="C:M band"/>
    <property type="evidence" value="ECO:0007669"/>
    <property type="project" value="UniProtKB-ARBA"/>
</dbReference>
<feature type="region of interest" description="Disordered" evidence="7">
    <location>
        <begin position="4748"/>
        <end position="4779"/>
    </location>
</feature>
<feature type="region of interest" description="Disordered" evidence="7">
    <location>
        <begin position="3364"/>
        <end position="3393"/>
    </location>
</feature>
<feature type="compositionally biased region" description="Polar residues" evidence="7">
    <location>
        <begin position="1024"/>
        <end position="1033"/>
    </location>
</feature>
<dbReference type="SMART" id="SM00408">
    <property type="entry name" value="IGc2"/>
    <property type="match status" value="9"/>
</dbReference>
<feature type="region of interest" description="Disordered" evidence="7">
    <location>
        <begin position="3777"/>
        <end position="3872"/>
    </location>
</feature>
<feature type="compositionally biased region" description="Basic and acidic residues" evidence="7">
    <location>
        <begin position="3364"/>
        <end position="3373"/>
    </location>
</feature>
<feature type="region of interest" description="Disordered" evidence="7">
    <location>
        <begin position="2957"/>
        <end position="3049"/>
    </location>
</feature>
<evidence type="ECO:0000256" key="2">
    <source>
        <dbReference type="ARBA" id="ARBA00022490"/>
    </source>
</evidence>
<comment type="subcellular location">
    <subcellularLocation>
        <location evidence="1">Cytoplasm</location>
        <location evidence="1">Myofibril</location>
    </subcellularLocation>
</comment>
<keyword evidence="9" id="KW-1185">Reference proteome</keyword>
<accession>A0AAJ7CC76</accession>
<evidence type="ECO:0000256" key="5">
    <source>
        <dbReference type="ARBA" id="ARBA00023319"/>
    </source>
</evidence>
<dbReference type="FunFam" id="2.60.40.10:FF:000519">
    <property type="entry name" value="Muscle M-line assembly protein unc-89"/>
    <property type="match status" value="1"/>
</dbReference>
<dbReference type="GO" id="GO:0007156">
    <property type="term" value="P:homophilic cell adhesion via plasma membrane adhesion molecules"/>
    <property type="evidence" value="ECO:0007669"/>
    <property type="project" value="TreeGrafter"/>
</dbReference>
<feature type="region of interest" description="Disordered" evidence="7">
    <location>
        <begin position="2606"/>
        <end position="2627"/>
    </location>
</feature>
<dbReference type="GO" id="GO:0060298">
    <property type="term" value="P:positive regulation of sarcomere organization"/>
    <property type="evidence" value="ECO:0007669"/>
    <property type="project" value="UniProtKB-ARBA"/>
</dbReference>
<dbReference type="InterPro" id="IPR050958">
    <property type="entry name" value="Cell_Adh-Cytoskel_Orgn"/>
</dbReference>
<dbReference type="FunFam" id="2.60.40.10:FF:000107">
    <property type="entry name" value="Myosin, light chain kinase a"/>
    <property type="match status" value="1"/>
</dbReference>
<feature type="region of interest" description="Disordered" evidence="7">
    <location>
        <begin position="3728"/>
        <end position="3754"/>
    </location>
</feature>
<dbReference type="PANTHER" id="PTHR45080">
    <property type="entry name" value="CONTACTIN 5"/>
    <property type="match status" value="1"/>
</dbReference>
<feature type="compositionally biased region" description="Low complexity" evidence="7">
    <location>
        <begin position="4982"/>
        <end position="5005"/>
    </location>
</feature>
<dbReference type="SMART" id="SM00150">
    <property type="entry name" value="SPEC"/>
    <property type="match status" value="7"/>
</dbReference>
<gene>
    <name evidence="10 11 12" type="primary">LOC107273401</name>
</gene>
<feature type="coiled-coil region" evidence="6">
    <location>
        <begin position="2027"/>
        <end position="2058"/>
    </location>
</feature>
<evidence type="ECO:0000256" key="1">
    <source>
        <dbReference type="ARBA" id="ARBA00004657"/>
    </source>
</evidence>
<evidence type="ECO:0000256" key="6">
    <source>
        <dbReference type="SAM" id="Coils"/>
    </source>
</evidence>
<feature type="domain" description="Ig-like" evidence="8">
    <location>
        <begin position="5038"/>
        <end position="5126"/>
    </location>
</feature>
<feature type="compositionally biased region" description="Polar residues" evidence="7">
    <location>
        <begin position="4305"/>
        <end position="4369"/>
    </location>
</feature>
<dbReference type="RefSeq" id="XP_015607037.1">
    <property type="nucleotide sequence ID" value="XM_015751551.2"/>
</dbReference>
<feature type="region of interest" description="Disordered" evidence="7">
    <location>
        <begin position="3672"/>
        <end position="3698"/>
    </location>
</feature>
<feature type="compositionally biased region" description="Polar residues" evidence="7">
    <location>
        <begin position="3815"/>
        <end position="3828"/>
    </location>
</feature>
<feature type="compositionally biased region" description="Basic and acidic residues" evidence="7">
    <location>
        <begin position="4063"/>
        <end position="4079"/>
    </location>
</feature>
<feature type="compositionally biased region" description="Low complexity" evidence="7">
    <location>
        <begin position="3344"/>
        <end position="3353"/>
    </location>
</feature>
<dbReference type="FunFam" id="2.60.40.10:FF:000632">
    <property type="entry name" value="Uncharacterized protein, isoform B"/>
    <property type="match status" value="1"/>
</dbReference>
<feature type="compositionally biased region" description="Basic and acidic residues" evidence="7">
    <location>
        <begin position="4185"/>
        <end position="4204"/>
    </location>
</feature>
<feature type="region of interest" description="Disordered" evidence="7">
    <location>
        <begin position="3411"/>
        <end position="3449"/>
    </location>
</feature>
<dbReference type="CDD" id="cd00176">
    <property type="entry name" value="SPEC"/>
    <property type="match status" value="2"/>
</dbReference>
<dbReference type="InterPro" id="IPR058157">
    <property type="entry name" value="Spectrin_met"/>
</dbReference>
<dbReference type="SUPFAM" id="SSF48726">
    <property type="entry name" value="Immunoglobulin"/>
    <property type="match status" value="9"/>
</dbReference>
<feature type="compositionally biased region" description="Low complexity" evidence="7">
    <location>
        <begin position="1034"/>
        <end position="1044"/>
    </location>
</feature>
<feature type="compositionally biased region" description="Low complexity" evidence="7">
    <location>
        <begin position="4683"/>
        <end position="4696"/>
    </location>
</feature>
<feature type="compositionally biased region" description="Basic and acidic residues" evidence="7">
    <location>
        <begin position="3800"/>
        <end position="3810"/>
    </location>
</feature>
<evidence type="ECO:0000256" key="3">
    <source>
        <dbReference type="ARBA" id="ARBA00022729"/>
    </source>
</evidence>
<feature type="compositionally biased region" description="Basic and acidic residues" evidence="7">
    <location>
        <begin position="4489"/>
        <end position="4521"/>
    </location>
</feature>
<dbReference type="GeneID" id="107273401"/>
<feature type="compositionally biased region" description="Low complexity" evidence="7">
    <location>
        <begin position="3425"/>
        <end position="3438"/>
    </location>
</feature>
<feature type="region of interest" description="Disordered" evidence="7">
    <location>
        <begin position="724"/>
        <end position="747"/>
    </location>
</feature>
<feature type="compositionally biased region" description="Basic and acidic residues" evidence="7">
    <location>
        <begin position="4587"/>
        <end position="4602"/>
    </location>
</feature>
<feature type="compositionally biased region" description="Polar residues" evidence="7">
    <location>
        <begin position="4270"/>
        <end position="4280"/>
    </location>
</feature>
<feature type="compositionally biased region" description="Pro residues" evidence="7">
    <location>
        <begin position="4522"/>
        <end position="4532"/>
    </location>
</feature>
<dbReference type="InterPro" id="IPR013098">
    <property type="entry name" value="Ig_I-set"/>
</dbReference>
<feature type="compositionally biased region" description="Low complexity" evidence="7">
    <location>
        <begin position="2984"/>
        <end position="2998"/>
    </location>
</feature>
<dbReference type="InterPro" id="IPR003598">
    <property type="entry name" value="Ig_sub2"/>
</dbReference>
<dbReference type="InterPro" id="IPR018159">
    <property type="entry name" value="Spectrin/alpha-actinin"/>
</dbReference>
<feature type="compositionally biased region" description="Basic and acidic residues" evidence="7">
    <location>
        <begin position="983"/>
        <end position="997"/>
    </location>
</feature>
<dbReference type="Proteomes" id="UP000694920">
    <property type="component" value="Unplaced"/>
</dbReference>
<dbReference type="FunFam" id="2.60.40.10:FF:000425">
    <property type="entry name" value="Myosin light chain kinase"/>
    <property type="match status" value="4"/>
</dbReference>
<feature type="domain" description="Ig-like" evidence="8">
    <location>
        <begin position="2518"/>
        <end position="2606"/>
    </location>
</feature>
<feature type="region of interest" description="Disordered" evidence="7">
    <location>
        <begin position="4913"/>
        <end position="5022"/>
    </location>
</feature>
<dbReference type="PROSITE" id="PS50835">
    <property type="entry name" value="IG_LIKE"/>
    <property type="match status" value="9"/>
</dbReference>
<feature type="compositionally biased region" description="Pro residues" evidence="7">
    <location>
        <begin position="4160"/>
        <end position="4180"/>
    </location>
</feature>
<feature type="domain" description="Ig-like" evidence="8">
    <location>
        <begin position="3097"/>
        <end position="3185"/>
    </location>
</feature>
<dbReference type="GO" id="GO:0045989">
    <property type="term" value="P:positive regulation of striated muscle contraction"/>
    <property type="evidence" value="ECO:0007669"/>
    <property type="project" value="UniProtKB-ARBA"/>
</dbReference>
<feature type="coiled-coil region" evidence="6">
    <location>
        <begin position="1874"/>
        <end position="1901"/>
    </location>
</feature>
<dbReference type="KEGG" id="ccin:107273401"/>
<dbReference type="PANTHER" id="PTHR45080:SF8">
    <property type="entry name" value="IG-LIKE DOMAIN-CONTAINING PROTEIN"/>
    <property type="match status" value="1"/>
</dbReference>
<feature type="domain" description="Ig-like" evidence="8">
    <location>
        <begin position="2740"/>
        <end position="2834"/>
    </location>
</feature>
<dbReference type="InterPro" id="IPR056804">
    <property type="entry name" value="Spectrin_SESTD1"/>
</dbReference>
<dbReference type="SMART" id="SM00409">
    <property type="entry name" value="IG"/>
    <property type="match status" value="9"/>
</dbReference>
<evidence type="ECO:0000313" key="11">
    <source>
        <dbReference type="RefSeq" id="XP_024946474.1"/>
    </source>
</evidence>
<feature type="domain" description="Ig-like" evidence="8">
    <location>
        <begin position="2629"/>
        <end position="2717"/>
    </location>
</feature>
<feature type="compositionally biased region" description="Polar residues" evidence="7">
    <location>
        <begin position="5006"/>
        <end position="5020"/>
    </location>
</feature>
<evidence type="ECO:0000256" key="7">
    <source>
        <dbReference type="SAM" id="MobiDB-lite"/>
    </source>
</evidence>
<feature type="compositionally biased region" description="Pro residues" evidence="7">
    <location>
        <begin position="4044"/>
        <end position="4059"/>
    </location>
</feature>
<dbReference type="InterPro" id="IPR007110">
    <property type="entry name" value="Ig-like_dom"/>
</dbReference>
<evidence type="ECO:0000313" key="9">
    <source>
        <dbReference type="Proteomes" id="UP000694920"/>
    </source>
</evidence>
<dbReference type="InterPro" id="IPR003599">
    <property type="entry name" value="Ig_sub"/>
</dbReference>
<dbReference type="GO" id="GO:0045214">
    <property type="term" value="P:sarcomere organization"/>
    <property type="evidence" value="ECO:0007669"/>
    <property type="project" value="UniProtKB-ARBA"/>
</dbReference>
<proteinExistence type="predicted"/>
<feature type="compositionally biased region" description="Polar residues" evidence="7">
    <location>
        <begin position="3411"/>
        <end position="3424"/>
    </location>
</feature>
<feature type="compositionally biased region" description="Polar residues" evidence="7">
    <location>
        <begin position="727"/>
        <end position="745"/>
    </location>
</feature>
<feature type="compositionally biased region" description="Basic and acidic residues" evidence="7">
    <location>
        <begin position="1005"/>
        <end position="1023"/>
    </location>
</feature>
<dbReference type="GO" id="GO:0040017">
    <property type="term" value="P:positive regulation of locomotion"/>
    <property type="evidence" value="ECO:0007669"/>
    <property type="project" value="UniProtKB-ARBA"/>
</dbReference>
<dbReference type="FunFam" id="2.60.40.10:FF:000779">
    <property type="entry name" value="Titin b"/>
    <property type="match status" value="1"/>
</dbReference>
<dbReference type="InterPro" id="IPR036179">
    <property type="entry name" value="Ig-like_dom_sf"/>
</dbReference>
<feature type="compositionally biased region" description="Basic and acidic residues" evidence="7">
    <location>
        <begin position="3837"/>
        <end position="3846"/>
    </location>
</feature>
<evidence type="ECO:0000313" key="12">
    <source>
        <dbReference type="RefSeq" id="XP_024946475.1"/>
    </source>
</evidence>
<reference evidence="10 11" key="1">
    <citation type="submission" date="2025-04" db="UniProtKB">
        <authorList>
            <consortium name="RefSeq"/>
        </authorList>
    </citation>
    <scope>IDENTIFICATION</scope>
</reference>
<dbReference type="Pfam" id="PF07679">
    <property type="entry name" value="I-set"/>
    <property type="match status" value="9"/>
</dbReference>